<sequence>MSQDIASDSDSLSAGLIALDLGRNSTPVHDLPPEIISDIFILCLPAHGRVKPSPETAPLLLAQICRRWREIALETCQLWCSIYLEFPWESDRWDTYSQTALCLLQTCIQRAKGYPLSLGLDRDRLFPRLGQLADSQQSLLKEISTEFLHFLSTYAAQIYRLEARVFGVQFDQIIPPNTSLPLLQTIHVPSFEEARLSDILDSAPLLCDLRFCRNMPEYSLSFNNITTLDADEISAGFFFCILDQFPALQRLKCFISEYKTDTLPIKVTTHQNLAVLKLSRSYILGKAVLPNLRDLQITRDDSLSVHDTADILSLVTRSSCALRSLGMSVGDARITEFYDFLAAFPVLETLDIHDCDNLDDTLEAILRRVSHLSRLGSLSVRAGSLAASSIDFEQLSVMLRRRDEATKAAFPIAKLKRLYITMVIPRPSPRPWSGEEEWSLDQYRDLITPGESASAVFRTLIEDGLASICQNML</sequence>
<dbReference type="EMBL" id="JAWWNJ010000006">
    <property type="protein sequence ID" value="KAK7053562.1"/>
    <property type="molecule type" value="Genomic_DNA"/>
</dbReference>
<evidence type="ECO:0008006" key="3">
    <source>
        <dbReference type="Google" id="ProtNLM"/>
    </source>
</evidence>
<dbReference type="Proteomes" id="UP001362999">
    <property type="component" value="Unassembled WGS sequence"/>
</dbReference>
<evidence type="ECO:0000313" key="1">
    <source>
        <dbReference type="EMBL" id="KAK7053562.1"/>
    </source>
</evidence>
<organism evidence="1 2">
    <name type="scientific">Favolaschia claudopus</name>
    <dbReference type="NCBI Taxonomy" id="2862362"/>
    <lineage>
        <taxon>Eukaryota</taxon>
        <taxon>Fungi</taxon>
        <taxon>Dikarya</taxon>
        <taxon>Basidiomycota</taxon>
        <taxon>Agaricomycotina</taxon>
        <taxon>Agaricomycetes</taxon>
        <taxon>Agaricomycetidae</taxon>
        <taxon>Agaricales</taxon>
        <taxon>Marasmiineae</taxon>
        <taxon>Mycenaceae</taxon>
        <taxon>Favolaschia</taxon>
    </lineage>
</organism>
<dbReference type="SUPFAM" id="SSF52047">
    <property type="entry name" value="RNI-like"/>
    <property type="match status" value="1"/>
</dbReference>
<dbReference type="InterPro" id="IPR032675">
    <property type="entry name" value="LRR_dom_sf"/>
</dbReference>
<evidence type="ECO:0000313" key="2">
    <source>
        <dbReference type="Proteomes" id="UP001362999"/>
    </source>
</evidence>
<protein>
    <recommendedName>
        <fullName evidence="3">F-box domain-containing protein</fullName>
    </recommendedName>
</protein>
<dbReference type="AlphaFoldDB" id="A0AAW0DNG8"/>
<reference evidence="1 2" key="1">
    <citation type="journal article" date="2024" name="J Genomics">
        <title>Draft genome sequencing and assembly of Favolaschia claudopus CIRM-BRFM 2984 isolated from oak limbs.</title>
        <authorList>
            <person name="Navarro D."/>
            <person name="Drula E."/>
            <person name="Chaduli D."/>
            <person name="Cazenave R."/>
            <person name="Ahrendt S."/>
            <person name="Wang J."/>
            <person name="Lipzen A."/>
            <person name="Daum C."/>
            <person name="Barry K."/>
            <person name="Grigoriev I.V."/>
            <person name="Favel A."/>
            <person name="Rosso M.N."/>
            <person name="Martin F."/>
        </authorList>
    </citation>
    <scope>NUCLEOTIDE SEQUENCE [LARGE SCALE GENOMIC DNA]</scope>
    <source>
        <strain evidence="1 2">CIRM-BRFM 2984</strain>
    </source>
</reference>
<proteinExistence type="predicted"/>
<accession>A0AAW0DNG8</accession>
<gene>
    <name evidence="1" type="ORF">R3P38DRAFT_1461157</name>
</gene>
<keyword evidence="2" id="KW-1185">Reference proteome</keyword>
<name>A0AAW0DNG8_9AGAR</name>
<comment type="caution">
    <text evidence="1">The sequence shown here is derived from an EMBL/GenBank/DDBJ whole genome shotgun (WGS) entry which is preliminary data.</text>
</comment>
<dbReference type="Gene3D" id="3.80.10.10">
    <property type="entry name" value="Ribonuclease Inhibitor"/>
    <property type="match status" value="1"/>
</dbReference>
<dbReference type="Gene3D" id="1.20.1280.50">
    <property type="match status" value="1"/>
</dbReference>